<sequence>MSVGRLMWSVSLTGLLTLAIGCAPQETSVNRGEGSAGVEPKMANATAGGNATGNAEETNGIDSAENPQAPSPGASAASFWPADEPFTATIEGVAGALYTTAGWLTGEIETTAPSGGNDETSDVRTVAFTWDGFTLAGVHWRWPSSDPDPAHYIVTPAVIDGQPYVVWCHLAAEQRSADAPQLALPGELDLWLRPTGPAQLWMTPWRRTGGILSEQAVLITDDVPPVWAYGQWWFSADMKDSSPAALAGGAWTGWFHWGHVSSPFHPSVVPSPSAPVVARPSRMYPAPDGIVMDIQTHVLGAPQGSASNLFYLDLSRHRVTGLASLSEGGGLFCDARVFPGVVLTGQATTTNASVRGVAFAFDEVTGARVAVAGPGSGGADTEFTGRFDGWSVRDGRVYDGQGRAVADFKWRNQVPSMPSAESFGG</sequence>
<evidence type="ECO:0000313" key="2">
    <source>
        <dbReference type="EMBL" id="SFU64255.1"/>
    </source>
</evidence>
<dbReference type="PROSITE" id="PS51257">
    <property type="entry name" value="PROKAR_LIPOPROTEIN"/>
    <property type="match status" value="1"/>
</dbReference>
<dbReference type="EMBL" id="FPBV01000005">
    <property type="protein sequence ID" value="SFU64255.1"/>
    <property type="molecule type" value="Genomic_DNA"/>
</dbReference>
<gene>
    <name evidence="2" type="ORF">SAMN05421543_105106</name>
</gene>
<proteinExistence type="predicted"/>
<evidence type="ECO:0000313" key="3">
    <source>
        <dbReference type="Proteomes" id="UP000183508"/>
    </source>
</evidence>
<keyword evidence="3" id="KW-1185">Reference proteome</keyword>
<reference evidence="3" key="1">
    <citation type="submission" date="2016-10" db="EMBL/GenBank/DDBJ databases">
        <authorList>
            <person name="Varghese N."/>
        </authorList>
    </citation>
    <scope>NUCLEOTIDE SEQUENCE [LARGE SCALE GENOMIC DNA]</scope>
    <source>
        <strain evidence="3">DSM 17980</strain>
    </source>
</reference>
<dbReference type="AlphaFoldDB" id="A0A1I7HU50"/>
<protein>
    <submittedName>
        <fullName evidence="2">Uncharacterized protein</fullName>
    </submittedName>
</protein>
<dbReference type="Proteomes" id="UP000183508">
    <property type="component" value="Unassembled WGS sequence"/>
</dbReference>
<name>A0A1I7HU50_9BACL</name>
<dbReference type="OrthoDB" id="2987636at2"/>
<accession>A0A1I7HU50</accession>
<dbReference type="RefSeq" id="WP_074950646.1">
    <property type="nucleotide sequence ID" value="NZ_FPBV01000005.1"/>
</dbReference>
<feature type="compositionally biased region" description="Low complexity" evidence="1">
    <location>
        <begin position="43"/>
        <end position="60"/>
    </location>
</feature>
<feature type="region of interest" description="Disordered" evidence="1">
    <location>
        <begin position="28"/>
        <end position="76"/>
    </location>
</feature>
<evidence type="ECO:0000256" key="1">
    <source>
        <dbReference type="SAM" id="MobiDB-lite"/>
    </source>
</evidence>
<organism evidence="2 3">
    <name type="scientific">Alicyclobacillus macrosporangiidus</name>
    <dbReference type="NCBI Taxonomy" id="392015"/>
    <lineage>
        <taxon>Bacteria</taxon>
        <taxon>Bacillati</taxon>
        <taxon>Bacillota</taxon>
        <taxon>Bacilli</taxon>
        <taxon>Bacillales</taxon>
        <taxon>Alicyclobacillaceae</taxon>
        <taxon>Alicyclobacillus</taxon>
    </lineage>
</organism>
<dbReference type="STRING" id="392015.SAMN05421543_105106"/>